<keyword evidence="1" id="KW-1185">Reference proteome</keyword>
<reference evidence="2" key="1">
    <citation type="submission" date="2022-11" db="UniProtKB">
        <authorList>
            <consortium name="WormBaseParasite"/>
        </authorList>
    </citation>
    <scope>IDENTIFICATION</scope>
</reference>
<dbReference type="WBParaSite" id="PDA_v2.g28933.t1">
    <property type="protein sequence ID" value="PDA_v2.g28933.t1"/>
    <property type="gene ID" value="PDA_v2.g28933"/>
</dbReference>
<evidence type="ECO:0000313" key="2">
    <source>
        <dbReference type="WBParaSite" id="PDA_v2.g28933.t1"/>
    </source>
</evidence>
<organism evidence="1 2">
    <name type="scientific">Panagrolaimus davidi</name>
    <dbReference type="NCBI Taxonomy" id="227884"/>
    <lineage>
        <taxon>Eukaryota</taxon>
        <taxon>Metazoa</taxon>
        <taxon>Ecdysozoa</taxon>
        <taxon>Nematoda</taxon>
        <taxon>Chromadorea</taxon>
        <taxon>Rhabditida</taxon>
        <taxon>Tylenchina</taxon>
        <taxon>Panagrolaimomorpha</taxon>
        <taxon>Panagrolaimoidea</taxon>
        <taxon>Panagrolaimidae</taxon>
        <taxon>Panagrolaimus</taxon>
    </lineage>
</organism>
<protein>
    <submittedName>
        <fullName evidence="2">Uncharacterized protein</fullName>
    </submittedName>
</protein>
<name>A0A914QCD8_9BILA</name>
<evidence type="ECO:0000313" key="1">
    <source>
        <dbReference type="Proteomes" id="UP000887578"/>
    </source>
</evidence>
<dbReference type="AlphaFoldDB" id="A0A914QCD8"/>
<accession>A0A914QCD8</accession>
<proteinExistence type="predicted"/>
<sequence length="107" mass="12943">MPLCDAIFEDADKFMIEFKQIKVWQNLTIYFTPNKQQQYKQILERMDLSNLRELACKNFYKDITDDVIAQILQPSLEKIYFEVNSKHVYFNLLYYAFETLLNAFHLE</sequence>
<dbReference type="Proteomes" id="UP000887578">
    <property type="component" value="Unplaced"/>
</dbReference>